<sequence length="888" mass="101103">MSKIINVSNRLPITIVKDDQRYTFKESSGGLKSGLEGVKETIDFLWIGWPGLAVEKSMEKPLEQEIKDKLGYLPVFMSEELADLYYTKYSNGILWPVLHNFIFDCDYQEKYFNAYVKVNELFAKKVLEVLEEDDFVWIHDYHLMLLPKLIREKTKKSVTIAFFLHTNWPSPEIFRIIPQAKQICDSLLYADLVGFHLLKYKSNFTHTCEDLLNTKVHDVIYYKGHMVKIRNLVLGIQPNKIFDTIDSEKTKIDMAKIAEKYKGKKLIIGVDRIDYIKGLDLKFKAYDLFLENNKEAVIFEQIAIPSREDISTYKNYEIRISTACNSINDKHGRVVEYRHESVDFNYLVALYRSADVCIISSLVDGLNLVAFEYIAAQRDRSGVLLLSKFAGCSSVFNTPMQFNPMDCSELARLIKKALEMPEIERKRIQQNLFKVIKAVMSVAVAVDDNPLVDVNSSPEKVAKRLQVIFLIGNLFVAAANHLPGAYRYAIYQSHGINRSTIELFYVGYYASTLLIGTFIASLADKFGRRLACIFFAVFYILYCLSFHFNLLWVLAIATVPWGIASALDQTVLESWLITEHRALSLDSQSLKRILGNTSVVKILTSIGMAFISQPLVQYFGYTAPFDVAIGILFIMVIFILLTWKENYGNKDTSSRTSFVAATKILRTDFRVVLLGLSSSFFETAVYIHGIQWTPILQSAKSLIIHDPIPLGYCFAGQVLFRFIGTSAFAKIAKHFRAESFMIVVFLLSAAGLSVPLFAPDAQWPILIGFFLYEFCVGVYRPSMSYLKSQYIPDEVRATLMNYMRIPQLLLVLAILLSHFSLFVVYILWMCMLLLAMIFMIVLRSLKVSDKEPSPPVTQVANDDSSAFLPETKQSKTSPPVTNVQETTL</sequence>
<name>A0A818SK73_9BILA</name>
<feature type="transmembrane region" description="Helical" evidence="2">
    <location>
        <begin position="740"/>
        <end position="757"/>
    </location>
</feature>
<dbReference type="Gene3D" id="1.20.1250.20">
    <property type="entry name" value="MFS general substrate transporter like domains"/>
    <property type="match status" value="1"/>
</dbReference>
<organism evidence="3 4">
    <name type="scientific">Adineta steineri</name>
    <dbReference type="NCBI Taxonomy" id="433720"/>
    <lineage>
        <taxon>Eukaryota</taxon>
        <taxon>Metazoa</taxon>
        <taxon>Spiralia</taxon>
        <taxon>Gnathifera</taxon>
        <taxon>Rotifera</taxon>
        <taxon>Eurotatoria</taxon>
        <taxon>Bdelloidea</taxon>
        <taxon>Adinetida</taxon>
        <taxon>Adinetidae</taxon>
        <taxon>Adineta</taxon>
    </lineage>
</organism>
<keyword evidence="2" id="KW-1133">Transmembrane helix</keyword>
<dbReference type="GO" id="GO:0015098">
    <property type="term" value="F:molybdate ion transmembrane transporter activity"/>
    <property type="evidence" value="ECO:0007669"/>
    <property type="project" value="InterPro"/>
</dbReference>
<gene>
    <name evidence="3" type="ORF">OXD698_LOCUS9822</name>
</gene>
<dbReference type="SUPFAM" id="SSF53756">
    <property type="entry name" value="UDP-Glycosyltransferase/glycogen phosphorylase"/>
    <property type="match status" value="1"/>
</dbReference>
<dbReference type="InterPro" id="IPR008509">
    <property type="entry name" value="MOT2/MFSD5"/>
</dbReference>
<dbReference type="SUPFAM" id="SSF103473">
    <property type="entry name" value="MFS general substrate transporter"/>
    <property type="match status" value="1"/>
</dbReference>
<dbReference type="InterPro" id="IPR001830">
    <property type="entry name" value="Glyco_trans_20"/>
</dbReference>
<comment type="caution">
    <text evidence="3">The sequence shown here is derived from an EMBL/GenBank/DDBJ whole genome shotgun (WGS) entry which is preliminary data.</text>
</comment>
<evidence type="ECO:0000256" key="2">
    <source>
        <dbReference type="SAM" id="Phobius"/>
    </source>
</evidence>
<reference evidence="3" key="1">
    <citation type="submission" date="2021-02" db="EMBL/GenBank/DDBJ databases">
        <authorList>
            <person name="Nowell W R."/>
        </authorList>
    </citation>
    <scope>NUCLEOTIDE SEQUENCE</scope>
</reference>
<feature type="transmembrane region" description="Helical" evidence="2">
    <location>
        <begin position="530"/>
        <end position="548"/>
    </location>
</feature>
<dbReference type="GO" id="GO:0005829">
    <property type="term" value="C:cytosol"/>
    <property type="evidence" value="ECO:0007669"/>
    <property type="project" value="TreeGrafter"/>
</dbReference>
<dbReference type="Proteomes" id="UP000663844">
    <property type="component" value="Unassembled WGS sequence"/>
</dbReference>
<proteinExistence type="predicted"/>
<dbReference type="InterPro" id="IPR036259">
    <property type="entry name" value="MFS_trans_sf"/>
</dbReference>
<dbReference type="AlphaFoldDB" id="A0A818SK73"/>
<feature type="transmembrane region" description="Helical" evidence="2">
    <location>
        <begin position="503"/>
        <end position="523"/>
    </location>
</feature>
<feature type="transmembrane region" description="Helical" evidence="2">
    <location>
        <begin position="671"/>
        <end position="689"/>
    </location>
</feature>
<evidence type="ECO:0000313" key="3">
    <source>
        <dbReference type="EMBL" id="CAF3664533.1"/>
    </source>
</evidence>
<dbReference type="Pfam" id="PF00982">
    <property type="entry name" value="Glyco_transf_20"/>
    <property type="match status" value="1"/>
</dbReference>
<dbReference type="Pfam" id="PF05631">
    <property type="entry name" value="MFS_5"/>
    <property type="match status" value="1"/>
</dbReference>
<dbReference type="CDD" id="cd03788">
    <property type="entry name" value="GT20_TPS"/>
    <property type="match status" value="1"/>
</dbReference>
<dbReference type="GO" id="GO:0003825">
    <property type="term" value="F:alpha,alpha-trehalose-phosphate synthase (UDP-forming) activity"/>
    <property type="evidence" value="ECO:0007669"/>
    <property type="project" value="TreeGrafter"/>
</dbReference>
<evidence type="ECO:0000313" key="4">
    <source>
        <dbReference type="Proteomes" id="UP000663844"/>
    </source>
</evidence>
<dbReference type="GO" id="GO:0005992">
    <property type="term" value="P:trehalose biosynthetic process"/>
    <property type="evidence" value="ECO:0007669"/>
    <property type="project" value="InterPro"/>
</dbReference>
<keyword evidence="2" id="KW-0472">Membrane</keyword>
<dbReference type="PANTHER" id="PTHR10788">
    <property type="entry name" value="TREHALOSE-6-PHOSPHATE SYNTHASE"/>
    <property type="match status" value="1"/>
</dbReference>
<feature type="transmembrane region" description="Helical" evidence="2">
    <location>
        <begin position="709"/>
        <end position="728"/>
    </location>
</feature>
<protein>
    <submittedName>
        <fullName evidence="3">Uncharacterized protein</fullName>
    </submittedName>
</protein>
<dbReference type="GO" id="GO:0004805">
    <property type="term" value="F:trehalose-phosphatase activity"/>
    <property type="evidence" value="ECO:0007669"/>
    <property type="project" value="TreeGrafter"/>
</dbReference>
<feature type="compositionally biased region" description="Polar residues" evidence="1">
    <location>
        <begin position="874"/>
        <end position="888"/>
    </location>
</feature>
<feature type="transmembrane region" description="Helical" evidence="2">
    <location>
        <begin position="618"/>
        <end position="641"/>
    </location>
</feature>
<dbReference type="EMBL" id="CAJOAZ010000506">
    <property type="protein sequence ID" value="CAF3664533.1"/>
    <property type="molecule type" value="Genomic_DNA"/>
</dbReference>
<feature type="transmembrane region" description="Helical" evidence="2">
    <location>
        <begin position="763"/>
        <end position="779"/>
    </location>
</feature>
<feature type="region of interest" description="Disordered" evidence="1">
    <location>
        <begin position="852"/>
        <end position="888"/>
    </location>
</feature>
<feature type="transmembrane region" description="Helical" evidence="2">
    <location>
        <begin position="465"/>
        <end position="483"/>
    </location>
</feature>
<feature type="transmembrane region" description="Helical" evidence="2">
    <location>
        <begin position="822"/>
        <end position="842"/>
    </location>
</feature>
<dbReference type="GO" id="GO:0016020">
    <property type="term" value="C:membrane"/>
    <property type="evidence" value="ECO:0007669"/>
    <property type="project" value="InterPro"/>
</dbReference>
<dbReference type="PANTHER" id="PTHR10788:SF106">
    <property type="entry name" value="BCDNA.GH08860"/>
    <property type="match status" value="1"/>
</dbReference>
<evidence type="ECO:0000256" key="1">
    <source>
        <dbReference type="SAM" id="MobiDB-lite"/>
    </source>
</evidence>
<keyword evidence="2" id="KW-0812">Transmembrane</keyword>
<dbReference type="Gene3D" id="3.40.50.2000">
    <property type="entry name" value="Glycogen Phosphorylase B"/>
    <property type="match status" value="2"/>
</dbReference>
<accession>A0A818SK73</accession>